<dbReference type="AlphaFoldDB" id="A0A1F6EN65"/>
<evidence type="ECO:0000313" key="3">
    <source>
        <dbReference type="Proteomes" id="UP000178587"/>
    </source>
</evidence>
<keyword evidence="1" id="KW-1133">Transmembrane helix</keyword>
<dbReference type="EMBL" id="MFLU01000007">
    <property type="protein sequence ID" value="OGG75093.1"/>
    <property type="molecule type" value="Genomic_DNA"/>
</dbReference>
<name>A0A1F6EN65_9BACT</name>
<reference evidence="2 3" key="1">
    <citation type="journal article" date="2016" name="Nat. Commun.">
        <title>Thousands of microbial genomes shed light on interconnected biogeochemical processes in an aquifer system.</title>
        <authorList>
            <person name="Anantharaman K."/>
            <person name="Brown C.T."/>
            <person name="Hug L.A."/>
            <person name="Sharon I."/>
            <person name="Castelle C.J."/>
            <person name="Probst A.J."/>
            <person name="Thomas B.C."/>
            <person name="Singh A."/>
            <person name="Wilkins M.J."/>
            <person name="Karaoz U."/>
            <person name="Brodie E.L."/>
            <person name="Williams K.H."/>
            <person name="Hubbard S.S."/>
            <person name="Banfield J.F."/>
        </authorList>
    </citation>
    <scope>NUCLEOTIDE SEQUENCE [LARGE SCALE GENOMIC DNA]</scope>
</reference>
<proteinExistence type="predicted"/>
<evidence type="ECO:0000313" key="2">
    <source>
        <dbReference type="EMBL" id="OGG75093.1"/>
    </source>
</evidence>
<gene>
    <name evidence="2" type="ORF">A3A34_01915</name>
</gene>
<dbReference type="SUPFAM" id="SSF69322">
    <property type="entry name" value="Tricorn protease domain 2"/>
    <property type="match status" value="1"/>
</dbReference>
<evidence type="ECO:0008006" key="4">
    <source>
        <dbReference type="Google" id="ProtNLM"/>
    </source>
</evidence>
<accession>A0A1F6EN65</accession>
<keyword evidence="1" id="KW-0472">Membrane</keyword>
<dbReference type="Proteomes" id="UP000178587">
    <property type="component" value="Unassembled WGS sequence"/>
</dbReference>
<keyword evidence="1" id="KW-0812">Transmembrane</keyword>
<comment type="caution">
    <text evidence="2">The sequence shown here is derived from an EMBL/GenBank/DDBJ whole genome shotgun (WGS) entry which is preliminary data.</text>
</comment>
<protein>
    <recommendedName>
        <fullName evidence="4">Dipeptidylpeptidase IV N-terminal domain-containing protein</fullName>
    </recommendedName>
</protein>
<sequence length="374" mass="40526">MESQSLGIKQPVQPPPAGGTHSLLKLVLAAVALIILVVVFAGGYSSITGFLGISEEGKRFAQAPEGLLVLSLAPVPPMPNEFAGIFPATYEATRGGFSYVPADNLVGVEHPFTEQYRFSSDSRWAVFLGKELHITDTATTLSAPRVYQSNLSTATDFQSVIDILRAGTMVSDGPEFKWAPVVSDTGDILYMSIAVEKLPGTRPDSWEIIYVPLGGGTVRATQGIYPQWVDSNRFIFLYNDGLYIHNIDTNTSDKLWGTMGTITSGSMIDLSDDKTIIAWSTPESGTVTLLRVLDWNKPTVTLRGVIPVPGLWPTISPDSSMLAILTDITDELAPGSSPLFRIAFYSIETLSLSSVSTDLSIYDPLLTTLTDWRP</sequence>
<feature type="transmembrane region" description="Helical" evidence="1">
    <location>
        <begin position="26"/>
        <end position="53"/>
    </location>
</feature>
<dbReference type="STRING" id="1798507.A3A34_01915"/>
<evidence type="ECO:0000256" key="1">
    <source>
        <dbReference type="SAM" id="Phobius"/>
    </source>
</evidence>
<organism evidence="2 3">
    <name type="scientific">Candidatus Kaiserbacteria bacterium RIFCSPLOWO2_01_FULL_50_24</name>
    <dbReference type="NCBI Taxonomy" id="1798507"/>
    <lineage>
        <taxon>Bacteria</taxon>
        <taxon>Candidatus Kaiseribacteriota</taxon>
    </lineage>
</organism>